<dbReference type="PANTHER" id="PTHR43442:SF3">
    <property type="entry name" value="GLUCONOKINASE-RELATED"/>
    <property type="match status" value="1"/>
</dbReference>
<dbReference type="CDD" id="cd02021">
    <property type="entry name" value="GntK"/>
    <property type="match status" value="1"/>
</dbReference>
<dbReference type="Gene3D" id="3.40.50.300">
    <property type="entry name" value="P-loop containing nucleotide triphosphate hydrolases"/>
    <property type="match status" value="1"/>
</dbReference>
<dbReference type="SUPFAM" id="SSF52540">
    <property type="entry name" value="P-loop containing nucleoside triphosphate hydrolases"/>
    <property type="match status" value="1"/>
</dbReference>
<evidence type="ECO:0000256" key="1">
    <source>
        <dbReference type="ARBA" id="ARBA00004761"/>
    </source>
</evidence>
<dbReference type="InterPro" id="IPR031322">
    <property type="entry name" value="Shikimate/glucono_kinase"/>
</dbReference>
<reference evidence="10 11" key="1">
    <citation type="submission" date="2024-06" db="EMBL/GenBank/DDBJ databases">
        <title>Genomic Encyclopedia of Type Strains, Phase IV (KMG-IV): sequencing the most valuable type-strain genomes for metagenomic binning, comparative biology and taxonomic classification.</title>
        <authorList>
            <person name="Goeker M."/>
        </authorList>
    </citation>
    <scope>NUCLEOTIDE SEQUENCE [LARGE SCALE GENOMIC DNA]</scope>
    <source>
        <strain evidence="10 11">DSM 28102</strain>
    </source>
</reference>
<keyword evidence="11" id="KW-1185">Reference proteome</keyword>
<evidence type="ECO:0000256" key="5">
    <source>
        <dbReference type="ARBA" id="ARBA00022741"/>
    </source>
</evidence>
<name>A0ABV2I672_9HYPH</name>
<sequence length="172" mass="18508">MTTAIVVMGVSGCGKSSAGRALGEALAARFVEGDSLHPDINVEKMRAGIPLNDDDRKPWLELVGQTLATAGDDNGVIVACSALKKSYRDLLRQRAGPALRFIHLKGERDVLARRMANRPGHYMPVSLLDSQLATLEATNGEPDVLTLDCDLKPEKIAEASLAFVKAEQGDRQ</sequence>
<comment type="pathway">
    <text evidence="1">Carbohydrate acid metabolism.</text>
</comment>
<dbReference type="InterPro" id="IPR006001">
    <property type="entry name" value="Therm_gnt_kin"/>
</dbReference>
<dbReference type="EMBL" id="JBEPLY010000001">
    <property type="protein sequence ID" value="MET3598259.1"/>
    <property type="molecule type" value="Genomic_DNA"/>
</dbReference>
<dbReference type="RefSeq" id="WP_354432721.1">
    <property type="nucleotide sequence ID" value="NZ_JBEPLY010000001.1"/>
</dbReference>
<keyword evidence="4 9" id="KW-0808">Transferase</keyword>
<comment type="caution">
    <text evidence="10">The sequence shown here is derived from an EMBL/GenBank/DDBJ whole genome shotgun (WGS) entry which is preliminary data.</text>
</comment>
<evidence type="ECO:0000256" key="2">
    <source>
        <dbReference type="ARBA" id="ARBA00008420"/>
    </source>
</evidence>
<evidence type="ECO:0000256" key="3">
    <source>
        <dbReference type="ARBA" id="ARBA00012054"/>
    </source>
</evidence>
<dbReference type="NCBIfam" id="TIGR01313">
    <property type="entry name" value="therm_gnt_kin"/>
    <property type="match status" value="1"/>
</dbReference>
<evidence type="ECO:0000313" key="10">
    <source>
        <dbReference type="EMBL" id="MET3598259.1"/>
    </source>
</evidence>
<dbReference type="Pfam" id="PF01202">
    <property type="entry name" value="SKI"/>
    <property type="match status" value="1"/>
</dbReference>
<protein>
    <recommendedName>
        <fullName evidence="3 9">Gluconokinase</fullName>
        <ecNumber evidence="3 9">2.7.1.12</ecNumber>
    </recommendedName>
</protein>
<gene>
    <name evidence="10" type="ORF">ABID12_000180</name>
</gene>
<comment type="similarity">
    <text evidence="2 9">Belongs to the gluconokinase GntK/GntV family.</text>
</comment>
<accession>A0ABV2I672</accession>
<evidence type="ECO:0000256" key="6">
    <source>
        <dbReference type="ARBA" id="ARBA00022777"/>
    </source>
</evidence>
<dbReference type="PANTHER" id="PTHR43442">
    <property type="entry name" value="GLUCONOKINASE-RELATED"/>
    <property type="match status" value="1"/>
</dbReference>
<dbReference type="Proteomes" id="UP001549164">
    <property type="component" value="Unassembled WGS sequence"/>
</dbReference>
<evidence type="ECO:0000313" key="11">
    <source>
        <dbReference type="Proteomes" id="UP001549164"/>
    </source>
</evidence>
<organism evidence="10 11">
    <name type="scientific">Martelella mangrovi</name>
    <dbReference type="NCBI Taxonomy" id="1397477"/>
    <lineage>
        <taxon>Bacteria</taxon>
        <taxon>Pseudomonadati</taxon>
        <taxon>Pseudomonadota</taxon>
        <taxon>Alphaproteobacteria</taxon>
        <taxon>Hyphomicrobiales</taxon>
        <taxon>Aurantimonadaceae</taxon>
        <taxon>Martelella</taxon>
    </lineage>
</organism>
<evidence type="ECO:0000256" key="8">
    <source>
        <dbReference type="ARBA" id="ARBA00048090"/>
    </source>
</evidence>
<evidence type="ECO:0000256" key="7">
    <source>
        <dbReference type="ARBA" id="ARBA00022840"/>
    </source>
</evidence>
<dbReference type="InterPro" id="IPR027417">
    <property type="entry name" value="P-loop_NTPase"/>
</dbReference>
<evidence type="ECO:0000256" key="9">
    <source>
        <dbReference type="RuleBase" id="RU363066"/>
    </source>
</evidence>
<comment type="catalytic activity">
    <reaction evidence="8 9">
        <text>D-gluconate + ATP = 6-phospho-D-gluconate + ADP + H(+)</text>
        <dbReference type="Rhea" id="RHEA:19433"/>
        <dbReference type="ChEBI" id="CHEBI:15378"/>
        <dbReference type="ChEBI" id="CHEBI:18391"/>
        <dbReference type="ChEBI" id="CHEBI:30616"/>
        <dbReference type="ChEBI" id="CHEBI:58759"/>
        <dbReference type="ChEBI" id="CHEBI:456216"/>
        <dbReference type="EC" id="2.7.1.12"/>
    </reaction>
</comment>
<keyword evidence="7 9" id="KW-0067">ATP-binding</keyword>
<dbReference type="GO" id="GO:0016301">
    <property type="term" value="F:kinase activity"/>
    <property type="evidence" value="ECO:0007669"/>
    <property type="project" value="UniProtKB-KW"/>
</dbReference>
<keyword evidence="5 9" id="KW-0547">Nucleotide-binding</keyword>
<evidence type="ECO:0000256" key="4">
    <source>
        <dbReference type="ARBA" id="ARBA00022679"/>
    </source>
</evidence>
<dbReference type="EC" id="2.7.1.12" evidence="3 9"/>
<keyword evidence="6 9" id="KW-0418">Kinase</keyword>
<proteinExistence type="inferred from homology"/>